<dbReference type="OMA" id="CFEEANM"/>
<sequence length="207" mass="22522">MALKLQKQQQDHVGEGASGGYVRSYVPLSGALGDLSSSSLAGFHRAVPVTLDLFQSKLASSQIELDTPAPLSLGWQKFLDLKTGEIYYKKDTTKVCFEEANMSRNGKNPKLDLKLNLSPPRVNPPVLESSNQSASLSPTSPPSSCVSSEETLRHSNSPEATSMVLAGCQNCLMYVMLSEEDPKCPKCKSTVLLDFLHDNNTNKTRKS</sequence>
<keyword evidence="4" id="KW-1185">Reference proteome</keyword>
<proteinExistence type="predicted"/>
<evidence type="ECO:0000259" key="2">
    <source>
        <dbReference type="Pfam" id="PF24747"/>
    </source>
</evidence>
<gene>
    <name evidence="3" type="ORF">HHK36_019387</name>
</gene>
<evidence type="ECO:0000256" key="1">
    <source>
        <dbReference type="SAM" id="MobiDB-lite"/>
    </source>
</evidence>
<feature type="compositionally biased region" description="Low complexity" evidence="1">
    <location>
        <begin position="133"/>
        <end position="148"/>
    </location>
</feature>
<feature type="domain" description="GIR1-like zinc ribbon" evidence="2">
    <location>
        <begin position="161"/>
        <end position="197"/>
    </location>
</feature>
<dbReference type="InterPro" id="IPR055281">
    <property type="entry name" value="GIR1-2/SIED1"/>
</dbReference>
<dbReference type="PANTHER" id="PTHR33177:SF74">
    <property type="entry name" value="PROTEIN GL2-INTERACTING REPRESSOR 1"/>
    <property type="match status" value="1"/>
</dbReference>
<evidence type="ECO:0000313" key="4">
    <source>
        <dbReference type="Proteomes" id="UP000655225"/>
    </source>
</evidence>
<dbReference type="EMBL" id="JABCRI010000013">
    <property type="protein sequence ID" value="KAF8395441.1"/>
    <property type="molecule type" value="Genomic_DNA"/>
</dbReference>
<protein>
    <recommendedName>
        <fullName evidence="2">GIR1-like zinc ribbon domain-containing protein</fullName>
    </recommendedName>
</protein>
<dbReference type="OrthoDB" id="1930194at2759"/>
<dbReference type="Pfam" id="PF24747">
    <property type="entry name" value="Zn-ribbon_GIR1"/>
    <property type="match status" value="1"/>
</dbReference>
<dbReference type="PANTHER" id="PTHR33177">
    <property type="entry name" value="PUTATIVE-RELATED"/>
    <property type="match status" value="1"/>
</dbReference>
<accession>A0A834YZ49</accession>
<organism evidence="3 4">
    <name type="scientific">Tetracentron sinense</name>
    <name type="common">Spur-leaf</name>
    <dbReference type="NCBI Taxonomy" id="13715"/>
    <lineage>
        <taxon>Eukaryota</taxon>
        <taxon>Viridiplantae</taxon>
        <taxon>Streptophyta</taxon>
        <taxon>Embryophyta</taxon>
        <taxon>Tracheophyta</taxon>
        <taxon>Spermatophyta</taxon>
        <taxon>Magnoliopsida</taxon>
        <taxon>Trochodendrales</taxon>
        <taxon>Trochodendraceae</taxon>
        <taxon>Tetracentron</taxon>
    </lineage>
</organism>
<dbReference type="InterPro" id="IPR056440">
    <property type="entry name" value="Zn-ribbon_GIR1"/>
</dbReference>
<name>A0A834YZ49_TETSI</name>
<comment type="caution">
    <text evidence="3">The sequence shown here is derived from an EMBL/GenBank/DDBJ whole genome shotgun (WGS) entry which is preliminary data.</text>
</comment>
<evidence type="ECO:0000313" key="3">
    <source>
        <dbReference type="EMBL" id="KAF8395441.1"/>
    </source>
</evidence>
<feature type="region of interest" description="Disordered" evidence="1">
    <location>
        <begin position="108"/>
        <end position="158"/>
    </location>
</feature>
<dbReference type="AlphaFoldDB" id="A0A834YZ49"/>
<reference evidence="3 4" key="1">
    <citation type="submission" date="2020-04" db="EMBL/GenBank/DDBJ databases">
        <title>Plant Genome Project.</title>
        <authorList>
            <person name="Zhang R.-G."/>
        </authorList>
    </citation>
    <scope>NUCLEOTIDE SEQUENCE [LARGE SCALE GENOMIC DNA]</scope>
    <source>
        <strain evidence="3">YNK0</strain>
        <tissue evidence="3">Leaf</tissue>
    </source>
</reference>
<dbReference type="Proteomes" id="UP000655225">
    <property type="component" value="Unassembled WGS sequence"/>
</dbReference>